<keyword evidence="17" id="KW-1185">Reference proteome</keyword>
<evidence type="ECO:0000256" key="1">
    <source>
        <dbReference type="ARBA" id="ARBA00000928"/>
    </source>
</evidence>
<feature type="domain" description="PROP1-like PPR" evidence="15">
    <location>
        <begin position="11"/>
        <end position="216"/>
    </location>
</feature>
<dbReference type="GO" id="GO:0004526">
    <property type="term" value="F:ribonuclease P activity"/>
    <property type="evidence" value="ECO:0007669"/>
    <property type="project" value="UniProtKB-EC"/>
</dbReference>
<evidence type="ECO:0000259" key="14">
    <source>
        <dbReference type="Pfam" id="PF16953"/>
    </source>
</evidence>
<proteinExistence type="inferred from homology"/>
<dbReference type="AlphaFoldDB" id="A0AA88X7D2"/>
<evidence type="ECO:0000256" key="4">
    <source>
        <dbReference type="ARBA" id="ARBA00012179"/>
    </source>
</evidence>
<accession>A0AA88X7D2</accession>
<dbReference type="Pfam" id="PF16953">
    <property type="entry name" value="PRORP"/>
    <property type="match status" value="1"/>
</dbReference>
<keyword evidence="10" id="KW-0862">Zinc</keyword>
<protein>
    <recommendedName>
        <fullName evidence="4">ribonuclease P</fullName>
        <ecNumber evidence="4">3.1.26.5</ecNumber>
    </recommendedName>
</protein>
<evidence type="ECO:0000256" key="9">
    <source>
        <dbReference type="ARBA" id="ARBA00022801"/>
    </source>
</evidence>
<reference evidence="16" key="1">
    <citation type="submission" date="2022-12" db="EMBL/GenBank/DDBJ databases">
        <title>Draft genome assemblies for two species of Escallonia (Escalloniales).</title>
        <authorList>
            <person name="Chanderbali A."/>
            <person name="Dervinis C."/>
            <person name="Anghel I."/>
            <person name="Soltis D."/>
            <person name="Soltis P."/>
            <person name="Zapata F."/>
        </authorList>
    </citation>
    <scope>NUCLEOTIDE SEQUENCE</scope>
    <source>
        <strain evidence="16">UCBG64.0493</strain>
        <tissue evidence="16">Leaf</tissue>
    </source>
</reference>
<evidence type="ECO:0000256" key="7">
    <source>
        <dbReference type="ARBA" id="ARBA00022723"/>
    </source>
</evidence>
<feature type="domain" description="PRORP" evidence="14">
    <location>
        <begin position="257"/>
        <end position="435"/>
    </location>
</feature>
<evidence type="ECO:0000256" key="8">
    <source>
        <dbReference type="ARBA" id="ARBA00022737"/>
    </source>
</evidence>
<dbReference type="InterPro" id="IPR011990">
    <property type="entry name" value="TPR-like_helical_dom_sf"/>
</dbReference>
<evidence type="ECO:0000256" key="6">
    <source>
        <dbReference type="ARBA" id="ARBA00022722"/>
    </source>
</evidence>
<feature type="compositionally biased region" description="Basic residues" evidence="13">
    <location>
        <begin position="8"/>
        <end position="17"/>
    </location>
</feature>
<organism evidence="16 17">
    <name type="scientific">Escallonia herrerae</name>
    <dbReference type="NCBI Taxonomy" id="1293975"/>
    <lineage>
        <taxon>Eukaryota</taxon>
        <taxon>Viridiplantae</taxon>
        <taxon>Streptophyta</taxon>
        <taxon>Embryophyta</taxon>
        <taxon>Tracheophyta</taxon>
        <taxon>Spermatophyta</taxon>
        <taxon>Magnoliopsida</taxon>
        <taxon>eudicotyledons</taxon>
        <taxon>Gunneridae</taxon>
        <taxon>Pentapetalae</taxon>
        <taxon>asterids</taxon>
        <taxon>campanulids</taxon>
        <taxon>Escalloniales</taxon>
        <taxon>Escalloniaceae</taxon>
        <taxon>Escallonia</taxon>
    </lineage>
</organism>
<evidence type="ECO:0000256" key="3">
    <source>
        <dbReference type="ARBA" id="ARBA00007626"/>
    </source>
</evidence>
<comment type="cofactor">
    <cofactor evidence="2">
        <name>Mg(2+)</name>
        <dbReference type="ChEBI" id="CHEBI:18420"/>
    </cofactor>
</comment>
<dbReference type="Pfam" id="PF17177">
    <property type="entry name" value="PPR_long"/>
    <property type="match status" value="1"/>
</dbReference>
<evidence type="ECO:0000256" key="5">
    <source>
        <dbReference type="ARBA" id="ARBA00022694"/>
    </source>
</evidence>
<dbReference type="GO" id="GO:0001682">
    <property type="term" value="P:tRNA 5'-leader removal"/>
    <property type="evidence" value="ECO:0007669"/>
    <property type="project" value="TreeGrafter"/>
</dbReference>
<dbReference type="EMBL" id="JAVXUP010000038">
    <property type="protein sequence ID" value="KAK3041238.1"/>
    <property type="molecule type" value="Genomic_DNA"/>
</dbReference>
<name>A0AA88X7D2_9ASTE</name>
<evidence type="ECO:0000256" key="12">
    <source>
        <dbReference type="ARBA" id="ARBA00023211"/>
    </source>
</evidence>
<dbReference type="InterPro" id="IPR033443">
    <property type="entry name" value="PROP1-like_PPR_dom"/>
</dbReference>
<dbReference type="PANTHER" id="PTHR13547:SF13">
    <property type="entry name" value="PROTEINACEOUS RNASE P 2"/>
    <property type="match status" value="1"/>
</dbReference>
<keyword evidence="9" id="KW-0378">Hydrolase</keyword>
<evidence type="ECO:0000256" key="13">
    <source>
        <dbReference type="SAM" id="MobiDB-lite"/>
    </source>
</evidence>
<keyword evidence="5" id="KW-0819">tRNA processing</keyword>
<evidence type="ECO:0000313" key="16">
    <source>
        <dbReference type="EMBL" id="KAK3041238.1"/>
    </source>
</evidence>
<dbReference type="Gene3D" id="3.40.50.11980">
    <property type="match status" value="1"/>
</dbReference>
<keyword evidence="12" id="KW-0464">Manganese</keyword>
<evidence type="ECO:0000256" key="2">
    <source>
        <dbReference type="ARBA" id="ARBA00001946"/>
    </source>
</evidence>
<evidence type="ECO:0000259" key="15">
    <source>
        <dbReference type="Pfam" id="PF17177"/>
    </source>
</evidence>
<evidence type="ECO:0000256" key="10">
    <source>
        <dbReference type="ARBA" id="ARBA00022833"/>
    </source>
</evidence>
<comment type="similarity">
    <text evidence="3">Belongs to the PPR family. P subfamily.</text>
</comment>
<keyword evidence="7" id="KW-0479">Metal-binding</keyword>
<dbReference type="Proteomes" id="UP001188597">
    <property type="component" value="Unassembled WGS sequence"/>
</dbReference>
<dbReference type="FunFam" id="3.40.50.11980:FF:000002">
    <property type="entry name" value="Proteinaceous RNase P 2"/>
    <property type="match status" value="1"/>
</dbReference>
<dbReference type="GO" id="GO:0046872">
    <property type="term" value="F:metal ion binding"/>
    <property type="evidence" value="ECO:0007669"/>
    <property type="project" value="UniProtKB-KW"/>
</dbReference>
<feature type="region of interest" description="Disordered" evidence="13">
    <location>
        <begin position="1"/>
        <end position="25"/>
    </location>
</feature>
<dbReference type="EC" id="3.1.26.5" evidence="4"/>
<keyword evidence="11" id="KW-0460">Magnesium</keyword>
<evidence type="ECO:0000256" key="11">
    <source>
        <dbReference type="ARBA" id="ARBA00022842"/>
    </source>
</evidence>
<keyword evidence="6" id="KW-0540">Nuclease</keyword>
<feature type="non-terminal residue" evidence="16">
    <location>
        <position position="1"/>
    </location>
</feature>
<comment type="catalytic activity">
    <reaction evidence="1">
        <text>Endonucleolytic cleavage of RNA, removing 5'-extranucleotides from tRNA precursor.</text>
        <dbReference type="EC" id="3.1.26.5"/>
    </reaction>
</comment>
<keyword evidence="8" id="KW-0677">Repeat</keyword>
<comment type="caution">
    <text evidence="16">The sequence shown here is derived from an EMBL/GenBank/DDBJ whole genome shotgun (WGS) entry which is preliminary data.</text>
</comment>
<sequence>MKPPNHSHPNKKKHKSHNPVSKFRSDLDKCTKNKDLTAAISLYEFALAHKIPLSQHHFNCLLYICSNSLADPTSKHAAIEHGLRIFSHMLANNTNPNEATITAVARLAVAKGDGDKAFELVKGMRKYNVLPKLRTYNPVLMCFCGGLEAEKAYLVEEEMLKARLRAEEAELAALLRVSMECGRGDKVYEYLHKIRGCLGCVSGPMAEAIENWFGREVVGEDLDEGLVREAVLRNGGGWHGLGWIGKGKWVVVRSNVGSDGRCCGCGEQLVCVDIDRVETEKFAQSVASLAMEREVQSNFTEFQNWLDERSDYEAIVDGANIGLFQQNFADGGFSISQLDAVVKELYNKNKKWPLIVLHNKRIRTLLESSSNRELLQEWMDQGLLYGTPFGSNDDWYWLYAAVKLRCLLVTNDEMRDHIFELLGSSFFLKWKERHQ</sequence>
<dbReference type="InterPro" id="IPR031595">
    <property type="entry name" value="PRORP_C"/>
</dbReference>
<gene>
    <name evidence="16" type="ORF">RJ639_001521</name>
</gene>
<dbReference type="PANTHER" id="PTHR13547">
    <property type="match status" value="1"/>
</dbReference>
<evidence type="ECO:0000313" key="17">
    <source>
        <dbReference type="Proteomes" id="UP001188597"/>
    </source>
</evidence>
<dbReference type="Gene3D" id="1.25.40.10">
    <property type="entry name" value="Tetratricopeptide repeat domain"/>
    <property type="match status" value="1"/>
</dbReference>